<dbReference type="Pfam" id="PF09976">
    <property type="entry name" value="TPR_21"/>
    <property type="match status" value="1"/>
</dbReference>
<evidence type="ECO:0000313" key="2">
    <source>
        <dbReference type="EMBL" id="MCW8085076.1"/>
    </source>
</evidence>
<proteinExistence type="predicted"/>
<dbReference type="InterPro" id="IPR018704">
    <property type="entry name" value="SecYEG/CpoB_TPR"/>
</dbReference>
<evidence type="ECO:0000259" key="1">
    <source>
        <dbReference type="Pfam" id="PF09976"/>
    </source>
</evidence>
<accession>A0ABT3NSD6</accession>
<reference evidence="2 3" key="1">
    <citation type="submission" date="2022-10" db="EMBL/GenBank/DDBJ databases">
        <title>Roseococcus glaciei nov., sp. nov., isolated from glacier.</title>
        <authorList>
            <person name="Liu Q."/>
            <person name="Xin Y.-H."/>
        </authorList>
    </citation>
    <scope>NUCLEOTIDE SEQUENCE [LARGE SCALE GENOMIC DNA]</scope>
    <source>
        <strain evidence="2 3">MDT2-1-1</strain>
    </source>
</reference>
<gene>
    <name evidence="2" type="ORF">OF850_05505</name>
</gene>
<name>A0ABT3NSD6_9PROT</name>
<evidence type="ECO:0000313" key="3">
    <source>
        <dbReference type="Proteomes" id="UP001526430"/>
    </source>
</evidence>
<dbReference type="RefSeq" id="WP_301588923.1">
    <property type="nucleotide sequence ID" value="NZ_JAPFQI010000002.1"/>
</dbReference>
<feature type="domain" description="Ancillary SecYEG translocon subunit/Cell division coordinator CpoB TPR" evidence="1">
    <location>
        <begin position="24"/>
        <end position="115"/>
    </location>
</feature>
<dbReference type="EMBL" id="JAPFQI010000002">
    <property type="protein sequence ID" value="MCW8085076.1"/>
    <property type="molecule type" value="Genomic_DNA"/>
</dbReference>
<organism evidence="2 3">
    <name type="scientific">Sabulicella glaciei</name>
    <dbReference type="NCBI Taxonomy" id="2984948"/>
    <lineage>
        <taxon>Bacteria</taxon>
        <taxon>Pseudomonadati</taxon>
        <taxon>Pseudomonadota</taxon>
        <taxon>Alphaproteobacteria</taxon>
        <taxon>Acetobacterales</taxon>
        <taxon>Acetobacteraceae</taxon>
        <taxon>Sabulicella</taxon>
    </lineage>
</organism>
<dbReference type="Proteomes" id="UP001526430">
    <property type="component" value="Unassembled WGS sequence"/>
</dbReference>
<protein>
    <submittedName>
        <fullName evidence="2">Tetratricopeptide repeat protein</fullName>
    </submittedName>
</protein>
<keyword evidence="3" id="KW-1185">Reference proteome</keyword>
<comment type="caution">
    <text evidence="2">The sequence shown here is derived from an EMBL/GenBank/DDBJ whole genome shotgun (WGS) entry which is preliminary data.</text>
</comment>
<sequence length="218" mass="22877">MALPDLVDEVDEELRAERAQRLAQRFGGALTGLALIVLAGVGGWEGWKWWESRQAGIAAGQFLQAAEAASAENADLAAVAGRFGAVAAEAPAGYRTLARLREAALLAESGNREGALAAWDALSRDTGAEGIYRDLATLMWALHSVDSAEPGSVEARLLPLAADGAPWRASAREVLALLAIRRGNTEQARRSLEAILSDQASPQGVRDRAGRLLGGLGS</sequence>